<dbReference type="RefSeq" id="WP_347307877.1">
    <property type="nucleotide sequence ID" value="NZ_JBAJEX010000003.1"/>
</dbReference>
<sequence>MRLRCPVCHAEAALEAWAEDEAAREMMAILSALDATLGRPLVAYLGLWRSASRALAWERAVRIAREVLALEADAQRLAAALSQTVEQLRVKRDAGDVRPLTGHNYLKRVLEGMPQTAGALCVDAQPQRSAATRVQAKAHSATVDGVMRLEALKRRARGEAGHE</sequence>
<name>A0ABV0EDM8_9BURK</name>
<organism evidence="1 2">
    <name type="scientific">Thiobacter aerophilum</name>
    <dbReference type="NCBI Taxonomy" id="3121275"/>
    <lineage>
        <taxon>Bacteria</taxon>
        <taxon>Pseudomonadati</taxon>
        <taxon>Pseudomonadota</taxon>
        <taxon>Betaproteobacteria</taxon>
        <taxon>Burkholderiales</taxon>
        <taxon>Thiobacteraceae</taxon>
        <taxon>Thiobacter</taxon>
    </lineage>
</organism>
<accession>A0ABV0EDM8</accession>
<protein>
    <submittedName>
        <fullName evidence="1">Uncharacterized protein</fullName>
    </submittedName>
</protein>
<comment type="caution">
    <text evidence="1">The sequence shown here is derived from an EMBL/GenBank/DDBJ whole genome shotgun (WGS) entry which is preliminary data.</text>
</comment>
<dbReference type="Proteomes" id="UP001482231">
    <property type="component" value="Unassembled WGS sequence"/>
</dbReference>
<proteinExistence type="predicted"/>
<keyword evidence="2" id="KW-1185">Reference proteome</keyword>
<gene>
    <name evidence="1" type="ORF">V6E02_06040</name>
</gene>
<evidence type="ECO:0000313" key="2">
    <source>
        <dbReference type="Proteomes" id="UP001482231"/>
    </source>
</evidence>
<reference evidence="1 2" key="1">
    <citation type="submission" date="2024-02" db="EMBL/GenBank/DDBJ databases">
        <title>New thermophilic sulfur-oxidizing bacteria from a hot springs of the Uzon caldera (Kamchatka, Russia).</title>
        <authorList>
            <person name="Dukat A.M."/>
            <person name="Elcheninov A.G."/>
            <person name="Frolov E.N."/>
        </authorList>
    </citation>
    <scope>NUCLEOTIDE SEQUENCE [LARGE SCALE GENOMIC DNA]</scope>
    <source>
        <strain evidence="1 2">AK1</strain>
    </source>
</reference>
<dbReference type="EMBL" id="JBAJEX010000003">
    <property type="protein sequence ID" value="MEO1766770.1"/>
    <property type="molecule type" value="Genomic_DNA"/>
</dbReference>
<evidence type="ECO:0000313" key="1">
    <source>
        <dbReference type="EMBL" id="MEO1766770.1"/>
    </source>
</evidence>